<keyword evidence="2" id="KW-0238">DNA-binding</keyword>
<evidence type="ECO:0000256" key="3">
    <source>
        <dbReference type="ARBA" id="ARBA00023163"/>
    </source>
</evidence>
<keyword evidence="3" id="KW-0804">Transcription</keyword>
<dbReference type="InterPro" id="IPR036390">
    <property type="entry name" value="WH_DNA-bd_sf"/>
</dbReference>
<dbReference type="InterPro" id="IPR014710">
    <property type="entry name" value="RmlC-like_jellyroll"/>
</dbReference>
<dbReference type="GO" id="GO:0005829">
    <property type="term" value="C:cytosol"/>
    <property type="evidence" value="ECO:0007669"/>
    <property type="project" value="TreeGrafter"/>
</dbReference>
<dbReference type="Proteomes" id="UP000501168">
    <property type="component" value="Chromosome"/>
</dbReference>
<dbReference type="GO" id="GO:0003677">
    <property type="term" value="F:DNA binding"/>
    <property type="evidence" value="ECO:0007669"/>
    <property type="project" value="UniProtKB-KW"/>
</dbReference>
<name>A0A6G9ICY0_9GAMM</name>
<protein>
    <submittedName>
        <fullName evidence="6">Fumarate/nitrate reduction transcriptional regulator Fnr</fullName>
    </submittedName>
</protein>
<dbReference type="AlphaFoldDB" id="A0A6G9ICY0"/>
<dbReference type="Pfam" id="PF13545">
    <property type="entry name" value="HTH_Crp_2"/>
    <property type="match status" value="1"/>
</dbReference>
<dbReference type="InterPro" id="IPR012318">
    <property type="entry name" value="HTH_CRP"/>
</dbReference>
<dbReference type="GO" id="GO:0003700">
    <property type="term" value="F:DNA-binding transcription factor activity"/>
    <property type="evidence" value="ECO:0007669"/>
    <property type="project" value="TreeGrafter"/>
</dbReference>
<dbReference type="SMART" id="SM00100">
    <property type="entry name" value="cNMP"/>
    <property type="match status" value="1"/>
</dbReference>
<dbReference type="InterPro" id="IPR018490">
    <property type="entry name" value="cNMP-bd_dom_sf"/>
</dbReference>
<reference evidence="6 7" key="1">
    <citation type="submission" date="2020-03" db="EMBL/GenBank/DDBJ databases">
        <title>Complete genome sequence of Orbus sp. IPMB12 (BCRC 80908).</title>
        <authorList>
            <person name="Lo W.-S."/>
            <person name="Chang T.-H."/>
            <person name="Kuo C.-H."/>
        </authorList>
    </citation>
    <scope>NUCLEOTIDE SEQUENCE [LARGE SCALE GENOMIC DNA]</scope>
    <source>
        <strain evidence="6 7">IPMB12</strain>
    </source>
</reference>
<dbReference type="KEGG" id="orb:IPMB12_10575"/>
<dbReference type="SUPFAM" id="SSF46785">
    <property type="entry name" value="Winged helix' DNA-binding domain"/>
    <property type="match status" value="1"/>
</dbReference>
<gene>
    <name evidence="6" type="primary">fnr</name>
    <name evidence="6" type="ORF">IPMB12_10575</name>
</gene>
<dbReference type="EMBL" id="CP050253">
    <property type="protein sequence ID" value="QIQ22091.1"/>
    <property type="molecule type" value="Genomic_DNA"/>
</dbReference>
<dbReference type="InterPro" id="IPR050397">
    <property type="entry name" value="Env_Response_Regulators"/>
</dbReference>
<dbReference type="PROSITE" id="PS50042">
    <property type="entry name" value="CNMP_BINDING_3"/>
    <property type="match status" value="1"/>
</dbReference>
<keyword evidence="1" id="KW-0805">Transcription regulation</keyword>
<sequence length="241" mass="27332">MHNNSYKRLRSNSYSVPCELCSIGSLCIPMIQDCTLGNLLNQKKALAKNEIAVKAGDPFNKLYVIHSGCLKSYVITNNGTQQITGFYLPGDILGYEAICENKYHNYIEALTHTLVCEVKYDRLIAFGNESASIREHNIRLMSNEILNQQRLIMIFAQKNAEERLATFVYSMYRRYAQRGHTSLNIKLAMSRADIANHLGLTIETVSRIFTRLQQAEILMVKGKYILIKNLSELIKAAGESE</sequence>
<dbReference type="InParanoid" id="A0A6G9ICY0"/>
<evidence type="ECO:0000259" key="4">
    <source>
        <dbReference type="PROSITE" id="PS50042"/>
    </source>
</evidence>
<dbReference type="Gene3D" id="2.60.120.10">
    <property type="entry name" value="Jelly Rolls"/>
    <property type="match status" value="1"/>
</dbReference>
<dbReference type="SUPFAM" id="SSF51206">
    <property type="entry name" value="cAMP-binding domain-like"/>
    <property type="match status" value="1"/>
</dbReference>
<evidence type="ECO:0000256" key="2">
    <source>
        <dbReference type="ARBA" id="ARBA00023125"/>
    </source>
</evidence>
<dbReference type="SMART" id="SM00419">
    <property type="entry name" value="HTH_CRP"/>
    <property type="match status" value="1"/>
</dbReference>
<dbReference type="NCBIfam" id="NF008365">
    <property type="entry name" value="PRK11161.1"/>
    <property type="match status" value="1"/>
</dbReference>
<dbReference type="InterPro" id="IPR036388">
    <property type="entry name" value="WH-like_DNA-bd_sf"/>
</dbReference>
<organism evidence="6 7">
    <name type="scientific">Zophobihabitans entericus</name>
    <dbReference type="NCBI Taxonomy" id="1635327"/>
    <lineage>
        <taxon>Bacteria</taxon>
        <taxon>Pseudomonadati</taxon>
        <taxon>Pseudomonadota</taxon>
        <taxon>Gammaproteobacteria</taxon>
        <taxon>Orbales</taxon>
        <taxon>Orbaceae</taxon>
        <taxon>Zophobihabitans</taxon>
    </lineage>
</organism>
<dbReference type="InterPro" id="IPR000595">
    <property type="entry name" value="cNMP-bd_dom"/>
</dbReference>
<evidence type="ECO:0000256" key="1">
    <source>
        <dbReference type="ARBA" id="ARBA00023015"/>
    </source>
</evidence>
<accession>A0A6G9ICY0</accession>
<dbReference type="RefSeq" id="WP_166917388.1">
    <property type="nucleotide sequence ID" value="NZ_CP050253.1"/>
</dbReference>
<dbReference type="Pfam" id="PF00027">
    <property type="entry name" value="cNMP_binding"/>
    <property type="match status" value="1"/>
</dbReference>
<keyword evidence="7" id="KW-1185">Reference proteome</keyword>
<evidence type="ECO:0000313" key="7">
    <source>
        <dbReference type="Proteomes" id="UP000501168"/>
    </source>
</evidence>
<dbReference type="PANTHER" id="PTHR24567:SF75">
    <property type="entry name" value="FUMARATE AND NITRATE REDUCTION REGULATORY PROTEIN"/>
    <property type="match status" value="1"/>
</dbReference>
<dbReference type="Gene3D" id="1.10.10.10">
    <property type="entry name" value="Winged helix-like DNA-binding domain superfamily/Winged helix DNA-binding domain"/>
    <property type="match status" value="1"/>
</dbReference>
<dbReference type="CDD" id="cd00038">
    <property type="entry name" value="CAP_ED"/>
    <property type="match status" value="1"/>
</dbReference>
<dbReference type="PROSITE" id="PS51063">
    <property type="entry name" value="HTH_CRP_2"/>
    <property type="match status" value="1"/>
</dbReference>
<dbReference type="FunCoup" id="A0A6G9ICY0">
    <property type="interactions" value="249"/>
</dbReference>
<feature type="domain" description="Cyclic nucleotide-binding" evidence="4">
    <location>
        <begin position="36"/>
        <end position="98"/>
    </location>
</feature>
<dbReference type="PRINTS" id="PR00034">
    <property type="entry name" value="HTHCRP"/>
</dbReference>
<feature type="domain" description="HTH crp-type" evidence="5">
    <location>
        <begin position="158"/>
        <end position="231"/>
    </location>
</feature>
<evidence type="ECO:0000259" key="5">
    <source>
        <dbReference type="PROSITE" id="PS51063"/>
    </source>
</evidence>
<evidence type="ECO:0000313" key="6">
    <source>
        <dbReference type="EMBL" id="QIQ22091.1"/>
    </source>
</evidence>
<proteinExistence type="predicted"/>
<dbReference type="FunFam" id="1.10.10.10:FF:000028">
    <property type="entry name" value="Fumarate/nitrate reduction transcriptional regulator Fnr"/>
    <property type="match status" value="1"/>
</dbReference>
<dbReference type="CDD" id="cd00092">
    <property type="entry name" value="HTH_CRP"/>
    <property type="match status" value="1"/>
</dbReference>
<dbReference type="PANTHER" id="PTHR24567">
    <property type="entry name" value="CRP FAMILY TRANSCRIPTIONAL REGULATORY PROTEIN"/>
    <property type="match status" value="1"/>
</dbReference>